<feature type="compositionally biased region" description="Basic and acidic residues" evidence="1">
    <location>
        <begin position="65"/>
        <end position="84"/>
    </location>
</feature>
<dbReference type="EMBL" id="OZ034830">
    <property type="protein sequence ID" value="CAL1687433.1"/>
    <property type="molecule type" value="Genomic_DNA"/>
</dbReference>
<proteinExistence type="predicted"/>
<protein>
    <submittedName>
        <fullName evidence="2">Uncharacterized protein</fullName>
    </submittedName>
</protein>
<sequence>MNPGSAAEHPLTFPERRCTSITREERSFVLPLRLATYHTRHPNVTRVRLAMYSRASAGFPEIVLGKRESSLSSGKEGKDGEALRKPSRNAGGANEGAVMEDVCESGGEVVRADG</sequence>
<feature type="region of interest" description="Disordered" evidence="1">
    <location>
        <begin position="65"/>
        <end position="114"/>
    </location>
</feature>
<evidence type="ECO:0000313" key="2">
    <source>
        <dbReference type="EMBL" id="CAL1687433.1"/>
    </source>
</evidence>
<accession>A0AAV2P764</accession>
<organism evidence="2 3">
    <name type="scientific">Lasius platythorax</name>
    <dbReference type="NCBI Taxonomy" id="488582"/>
    <lineage>
        <taxon>Eukaryota</taxon>
        <taxon>Metazoa</taxon>
        <taxon>Ecdysozoa</taxon>
        <taxon>Arthropoda</taxon>
        <taxon>Hexapoda</taxon>
        <taxon>Insecta</taxon>
        <taxon>Pterygota</taxon>
        <taxon>Neoptera</taxon>
        <taxon>Endopterygota</taxon>
        <taxon>Hymenoptera</taxon>
        <taxon>Apocrita</taxon>
        <taxon>Aculeata</taxon>
        <taxon>Formicoidea</taxon>
        <taxon>Formicidae</taxon>
        <taxon>Formicinae</taxon>
        <taxon>Lasius</taxon>
        <taxon>Lasius</taxon>
    </lineage>
</organism>
<dbReference type="Proteomes" id="UP001497644">
    <property type="component" value="Chromosome 7"/>
</dbReference>
<dbReference type="AlphaFoldDB" id="A0AAV2P764"/>
<keyword evidence="3" id="KW-1185">Reference proteome</keyword>
<evidence type="ECO:0000256" key="1">
    <source>
        <dbReference type="SAM" id="MobiDB-lite"/>
    </source>
</evidence>
<reference evidence="2" key="1">
    <citation type="submission" date="2024-04" db="EMBL/GenBank/DDBJ databases">
        <authorList>
            <consortium name="Molecular Ecology Group"/>
        </authorList>
    </citation>
    <scope>NUCLEOTIDE SEQUENCE</scope>
</reference>
<name>A0AAV2P764_9HYME</name>
<gene>
    <name evidence="2" type="ORF">LPLAT_LOCUS12644</name>
</gene>
<evidence type="ECO:0000313" key="3">
    <source>
        <dbReference type="Proteomes" id="UP001497644"/>
    </source>
</evidence>